<dbReference type="Proteomes" id="UP000824890">
    <property type="component" value="Unassembled WGS sequence"/>
</dbReference>
<comment type="caution">
    <text evidence="2">The sequence shown here is derived from an EMBL/GenBank/DDBJ whole genome shotgun (WGS) entry which is preliminary data.</text>
</comment>
<keyword evidence="3" id="KW-1185">Reference proteome</keyword>
<organism evidence="2 3">
    <name type="scientific">Brassica napus</name>
    <name type="common">Rape</name>
    <dbReference type="NCBI Taxonomy" id="3708"/>
    <lineage>
        <taxon>Eukaryota</taxon>
        <taxon>Viridiplantae</taxon>
        <taxon>Streptophyta</taxon>
        <taxon>Embryophyta</taxon>
        <taxon>Tracheophyta</taxon>
        <taxon>Spermatophyta</taxon>
        <taxon>Magnoliopsida</taxon>
        <taxon>eudicotyledons</taxon>
        <taxon>Gunneridae</taxon>
        <taxon>Pentapetalae</taxon>
        <taxon>rosids</taxon>
        <taxon>malvids</taxon>
        <taxon>Brassicales</taxon>
        <taxon>Brassicaceae</taxon>
        <taxon>Brassiceae</taxon>
        <taxon>Brassica</taxon>
    </lineage>
</organism>
<gene>
    <name evidence="2" type="ORF">HID58_040987</name>
</gene>
<feature type="region of interest" description="Disordered" evidence="1">
    <location>
        <begin position="1"/>
        <end position="31"/>
    </location>
</feature>
<protein>
    <recommendedName>
        <fullName evidence="4">C-type lectin domain-containing protein</fullName>
    </recommendedName>
</protein>
<dbReference type="EMBL" id="JAGKQM010000011">
    <property type="protein sequence ID" value="KAH0901484.1"/>
    <property type="molecule type" value="Genomic_DNA"/>
</dbReference>
<evidence type="ECO:0008006" key="4">
    <source>
        <dbReference type="Google" id="ProtNLM"/>
    </source>
</evidence>
<reference evidence="2 3" key="1">
    <citation type="submission" date="2021-05" db="EMBL/GenBank/DDBJ databases">
        <title>Genome Assembly of Synthetic Allotetraploid Brassica napus Reveals Homoeologous Exchanges between Subgenomes.</title>
        <authorList>
            <person name="Davis J.T."/>
        </authorList>
    </citation>
    <scope>NUCLEOTIDE SEQUENCE [LARGE SCALE GENOMIC DNA]</scope>
    <source>
        <strain evidence="3">cv. Da-Ae</strain>
        <tissue evidence="2">Seedling</tissue>
    </source>
</reference>
<accession>A0ABQ8B9K5</accession>
<feature type="compositionally biased region" description="Polar residues" evidence="1">
    <location>
        <begin position="22"/>
        <end position="31"/>
    </location>
</feature>
<evidence type="ECO:0000313" key="2">
    <source>
        <dbReference type="EMBL" id="KAH0901484.1"/>
    </source>
</evidence>
<evidence type="ECO:0000256" key="1">
    <source>
        <dbReference type="SAM" id="MobiDB-lite"/>
    </source>
</evidence>
<sequence length="185" mass="21497">METRSQSPLTISSLADDEPNCLSPSQRTQSSPTLSISHLADGELIWFIGEVTVITHGHRSFLLIIPKKRSYGHNKPSLTVTIQQAYHFVNSLLEFFFRLYPNKQHHITVNLQLSKNSRTIQLVYHGGKLVIIWYQWNRQREHKSNMLWPLWGKIDWCNVILDLVHKSYKLSSCQSSRGYDTMNCQ</sequence>
<name>A0ABQ8B9K5_BRANA</name>
<proteinExistence type="predicted"/>
<feature type="compositionally biased region" description="Polar residues" evidence="1">
    <location>
        <begin position="1"/>
        <end position="13"/>
    </location>
</feature>
<evidence type="ECO:0000313" key="3">
    <source>
        <dbReference type="Proteomes" id="UP000824890"/>
    </source>
</evidence>